<feature type="transmembrane region" description="Helical" evidence="1">
    <location>
        <begin position="71"/>
        <end position="92"/>
    </location>
</feature>
<proteinExistence type="predicted"/>
<keyword evidence="1" id="KW-1133">Transmembrane helix</keyword>
<name>A0A285UD81_9BACL</name>
<organism evidence="2 3">
    <name type="scientific">Ureibacillus acetophenoni</name>
    <dbReference type="NCBI Taxonomy" id="614649"/>
    <lineage>
        <taxon>Bacteria</taxon>
        <taxon>Bacillati</taxon>
        <taxon>Bacillota</taxon>
        <taxon>Bacilli</taxon>
        <taxon>Bacillales</taxon>
        <taxon>Caryophanaceae</taxon>
        <taxon>Ureibacillus</taxon>
    </lineage>
</organism>
<dbReference type="EMBL" id="OBQC01000006">
    <property type="protein sequence ID" value="SOC39830.1"/>
    <property type="molecule type" value="Genomic_DNA"/>
</dbReference>
<accession>A0A285UD81</accession>
<dbReference type="AlphaFoldDB" id="A0A285UD81"/>
<dbReference type="OrthoDB" id="2721142at2"/>
<dbReference type="RefSeq" id="WP_097149527.1">
    <property type="nucleotide sequence ID" value="NZ_OBQC01000006.1"/>
</dbReference>
<dbReference type="Proteomes" id="UP000219252">
    <property type="component" value="Unassembled WGS sequence"/>
</dbReference>
<keyword evidence="3" id="KW-1185">Reference proteome</keyword>
<feature type="transmembrane region" description="Helical" evidence="1">
    <location>
        <begin position="99"/>
        <end position="121"/>
    </location>
</feature>
<evidence type="ECO:0000256" key="1">
    <source>
        <dbReference type="SAM" id="Phobius"/>
    </source>
</evidence>
<sequence length="162" mass="18366">MFKYLLQIMISGVVLLFSTVAAWYEGSAIVENSLEWDYSTPFTHLLGTEILTGKEIFVFDYFVYAIKFQPFFPMIILICLLYMASLTLILVGKRNINQGMLLAFVIGLLCLGASSMFYDATTLGGSLFFYTLLLSAVLTILISMFFFLKNKHKQQNTEISDI</sequence>
<dbReference type="InterPro" id="IPR025440">
    <property type="entry name" value="DUF4306"/>
</dbReference>
<protein>
    <submittedName>
        <fullName evidence="2">Uncharacterized protein DUF4306</fullName>
    </submittedName>
</protein>
<keyword evidence="1" id="KW-0472">Membrane</keyword>
<evidence type="ECO:0000313" key="3">
    <source>
        <dbReference type="Proteomes" id="UP000219252"/>
    </source>
</evidence>
<keyword evidence="1" id="KW-0812">Transmembrane</keyword>
<gene>
    <name evidence="2" type="ORF">SAMN05877842_106141</name>
</gene>
<dbReference type="Pfam" id="PF14154">
    <property type="entry name" value="DUF4306"/>
    <property type="match status" value="1"/>
</dbReference>
<evidence type="ECO:0000313" key="2">
    <source>
        <dbReference type="EMBL" id="SOC39830.1"/>
    </source>
</evidence>
<feature type="transmembrane region" description="Helical" evidence="1">
    <location>
        <begin position="127"/>
        <end position="148"/>
    </location>
</feature>
<reference evidence="3" key="1">
    <citation type="submission" date="2017-08" db="EMBL/GenBank/DDBJ databases">
        <authorList>
            <person name="Varghese N."/>
            <person name="Submissions S."/>
        </authorList>
    </citation>
    <scope>NUCLEOTIDE SEQUENCE [LARGE SCALE GENOMIC DNA]</scope>
    <source>
        <strain evidence="3">JC23</strain>
    </source>
</reference>